<dbReference type="InterPro" id="IPR013103">
    <property type="entry name" value="RVT_2"/>
</dbReference>
<evidence type="ECO:0000256" key="1">
    <source>
        <dbReference type="ARBA" id="ARBA00022723"/>
    </source>
</evidence>
<dbReference type="InterPro" id="IPR057670">
    <property type="entry name" value="SH3_retrovirus"/>
</dbReference>
<keyword evidence="1" id="KW-0479">Metal-binding</keyword>
<dbReference type="InterPro" id="IPR036397">
    <property type="entry name" value="RNaseH_sf"/>
</dbReference>
<dbReference type="InterPro" id="IPR012337">
    <property type="entry name" value="RNaseH-like_sf"/>
</dbReference>
<evidence type="ECO:0000256" key="3">
    <source>
        <dbReference type="SAM" id="MobiDB-lite"/>
    </source>
</evidence>
<dbReference type="InterPro" id="IPR001584">
    <property type="entry name" value="Integrase_cat-core"/>
</dbReference>
<feature type="region of interest" description="Disordered" evidence="3">
    <location>
        <begin position="1216"/>
        <end position="1242"/>
    </location>
</feature>
<keyword evidence="6" id="KW-1185">Reference proteome</keyword>
<comment type="caution">
    <text evidence="5">The sequence shown here is derived from an EMBL/GenBank/DDBJ whole genome shotgun (WGS) entry which is preliminary data.</text>
</comment>
<protein>
    <submittedName>
        <fullName evidence="5">Retrotransposon protein, putative, ty1-copia subclass</fullName>
    </submittedName>
</protein>
<organism evidence="5 6">
    <name type="scientific">Tanacetum coccineum</name>
    <dbReference type="NCBI Taxonomy" id="301880"/>
    <lineage>
        <taxon>Eukaryota</taxon>
        <taxon>Viridiplantae</taxon>
        <taxon>Streptophyta</taxon>
        <taxon>Embryophyta</taxon>
        <taxon>Tracheophyta</taxon>
        <taxon>Spermatophyta</taxon>
        <taxon>Magnoliopsida</taxon>
        <taxon>eudicotyledons</taxon>
        <taxon>Gunneridae</taxon>
        <taxon>Pentapetalae</taxon>
        <taxon>asterids</taxon>
        <taxon>campanulids</taxon>
        <taxon>Asterales</taxon>
        <taxon>Asteraceae</taxon>
        <taxon>Asteroideae</taxon>
        <taxon>Anthemideae</taxon>
        <taxon>Anthemidinae</taxon>
        <taxon>Tanacetum</taxon>
    </lineage>
</organism>
<dbReference type="PANTHER" id="PTHR42648">
    <property type="entry name" value="TRANSPOSASE, PUTATIVE-RELATED"/>
    <property type="match status" value="1"/>
</dbReference>
<accession>A0ABQ5BTG5</accession>
<feature type="region of interest" description="Disordered" evidence="3">
    <location>
        <begin position="759"/>
        <end position="784"/>
    </location>
</feature>
<feature type="compositionally biased region" description="Polar residues" evidence="3">
    <location>
        <begin position="759"/>
        <end position="769"/>
    </location>
</feature>
<feature type="compositionally biased region" description="Polar residues" evidence="3">
    <location>
        <begin position="1217"/>
        <end position="1242"/>
    </location>
</feature>
<proteinExistence type="predicted"/>
<dbReference type="SUPFAM" id="SSF53098">
    <property type="entry name" value="Ribonuclease H-like"/>
    <property type="match status" value="1"/>
</dbReference>
<dbReference type="Proteomes" id="UP001151760">
    <property type="component" value="Unassembled WGS sequence"/>
</dbReference>
<dbReference type="Gene3D" id="3.30.420.10">
    <property type="entry name" value="Ribonuclease H-like superfamily/Ribonuclease H"/>
    <property type="match status" value="1"/>
</dbReference>
<dbReference type="InterPro" id="IPR043502">
    <property type="entry name" value="DNA/RNA_pol_sf"/>
</dbReference>
<name>A0ABQ5BTG5_9ASTR</name>
<evidence type="ECO:0000256" key="2">
    <source>
        <dbReference type="ARBA" id="ARBA00022801"/>
    </source>
</evidence>
<feature type="domain" description="Integrase catalytic" evidence="4">
    <location>
        <begin position="174"/>
        <end position="275"/>
    </location>
</feature>
<keyword evidence="2" id="KW-0378">Hydrolase</keyword>
<sequence>MREFHWCKHEEGQSVSSYVLKMKGYIDNLECLGHSIMRKTVNELDAMLKLHEQTLLKKDASPALHAIRADSPNAMKGSRKLKPRALNLYVGNGYRAAVEAIRNFHLCLPSGLVVVLNNCHFAPFITRGIILVSRLYDDGFVNHFENNAISVSKNNLVYFHAIPRDDINEIDLHDSNTNDSSIHEFLDHLKEHGIIAHHTPPYTPQHNGVSERRNRALLDMVRSMISQTTLPKSFWDYALESAACIYNMVLTKKGCEALVKRDTLTKPDKLEPRSIKCIFVGYPKETMGYSFYYLPENKVLVAWNAEFFKNNLITQEASGSLEDLKIIQEKIRILLKVLAYIMIRMIKKLINLKVISFLFVVGDLNEPANYKAAILYPESDKWLAAMNAKMQSMKDNQVWDLVDLHPNAKGFTQTYGVDYEEIFSHVADIRAIRILIAIATYYGYEIWQMDVKTSFLNGHLSEEVYMVQPESFVNPKYPNQVCKLKRSIYGLKQASRQWDKRFDDEIKKFGFTLNRDEPCVYMKASGSNVTFLILYVDDILIMGNHIPMLQDVKSYLGKCFAIKDLGEAAYVLGIKIYRDRSRWLIGLCQSAYIEKILKRFNMKNSKRKSILMQDKKKLCISQDASTPVEVKRMQRVSYASADPRELHWTAVKNILKYLRNTKDMFLVYRGDIKRELRVSCYTNVVNLTDVDDTKSQTGYEAVWIRKFIYGLGIVPTNEEPMKMYCDNTRAITIANKPGITKGAIHYRAKVHYLRETKNVSENGNSSTVANGPVEDAKETVNSSNVVEEDKNKLSGYSFQTLFLNNLFSNTYTWLRTEAPSELPKVSMVKTSFQKLKNHLANFDKVVKVRTTPDVITEGLWGFKHTKAVLMKEVIPFIKPLRGLFNDFDNGLNLELNEVKIIFNQMEADLEQCSVMNIVMHDDSVHVNVLPANNKCLMNDNLESERLIQENDHLFKLLLSQDIVHICVNSLSTLTNYAKMKHDYIDEYSENLVLKVELAKKEQTAKKKIFGEVVLRCSRLENPKLDAKDVSIANLKNHIESLIGKNVIEKDITLNKAKVIALGIFKLDLEPLSPKGLVKHARAIRPLDGDLDFAYIKHSMLNANSKLICATCYGCMFDAIHDSFVLDFVNDVNVRSKSKYSKSSKKKTTWKPTGKVFTTVGYKWIPTSRKFSIEGNRFPLTRITSTNVVPPKNLLPTKVAKKATPRRNNPKMIKDVTNKSSSSRCNGVESNISNNSEPSKTWGSNVSTAPSFSLIYFRLSKLFSGIWTPDAPTI</sequence>
<dbReference type="PROSITE" id="PS50994">
    <property type="entry name" value="INTEGRASE"/>
    <property type="match status" value="1"/>
</dbReference>
<dbReference type="InterPro" id="IPR039537">
    <property type="entry name" value="Retrotran_Ty1/copia-like"/>
</dbReference>
<evidence type="ECO:0000313" key="5">
    <source>
        <dbReference type="EMBL" id="GJT16424.1"/>
    </source>
</evidence>
<dbReference type="Pfam" id="PF07727">
    <property type="entry name" value="RVT_2"/>
    <property type="match status" value="1"/>
</dbReference>
<gene>
    <name evidence="5" type="ORF">Tco_0875130</name>
</gene>
<dbReference type="Pfam" id="PF25597">
    <property type="entry name" value="SH3_retrovirus"/>
    <property type="match status" value="1"/>
</dbReference>
<dbReference type="EMBL" id="BQNB010013472">
    <property type="protein sequence ID" value="GJT16424.1"/>
    <property type="molecule type" value="Genomic_DNA"/>
</dbReference>
<evidence type="ECO:0000313" key="6">
    <source>
        <dbReference type="Proteomes" id="UP001151760"/>
    </source>
</evidence>
<reference evidence="5" key="1">
    <citation type="journal article" date="2022" name="Int. J. Mol. Sci.">
        <title>Draft Genome of Tanacetum Coccineum: Genomic Comparison of Closely Related Tanacetum-Family Plants.</title>
        <authorList>
            <person name="Yamashiro T."/>
            <person name="Shiraishi A."/>
            <person name="Nakayama K."/>
            <person name="Satake H."/>
        </authorList>
    </citation>
    <scope>NUCLEOTIDE SEQUENCE</scope>
</reference>
<dbReference type="PANTHER" id="PTHR42648:SF27">
    <property type="entry name" value="RNA-DIRECTED DNA POLYMERASE"/>
    <property type="match status" value="1"/>
</dbReference>
<evidence type="ECO:0000259" key="4">
    <source>
        <dbReference type="PROSITE" id="PS50994"/>
    </source>
</evidence>
<reference evidence="5" key="2">
    <citation type="submission" date="2022-01" db="EMBL/GenBank/DDBJ databases">
        <authorList>
            <person name="Yamashiro T."/>
            <person name="Shiraishi A."/>
            <person name="Satake H."/>
            <person name="Nakayama K."/>
        </authorList>
    </citation>
    <scope>NUCLEOTIDE SEQUENCE</scope>
</reference>
<dbReference type="SUPFAM" id="SSF56672">
    <property type="entry name" value="DNA/RNA polymerases"/>
    <property type="match status" value="1"/>
</dbReference>